<keyword evidence="1" id="KW-0732">Signal</keyword>
<gene>
    <name evidence="3" type="ORF">JKJ07_45290</name>
</gene>
<dbReference type="EMBL" id="JAENHO010000019">
    <property type="protein sequence ID" value="MBL7261523.1"/>
    <property type="molecule type" value="Genomic_DNA"/>
</dbReference>
<dbReference type="InterPro" id="IPR029050">
    <property type="entry name" value="Immunoprotect_excell_Ig-like"/>
</dbReference>
<dbReference type="Proteomes" id="UP000598996">
    <property type="component" value="Unassembled WGS sequence"/>
</dbReference>
<organism evidence="3 4">
    <name type="scientific">Paractinoplanes lichenicola</name>
    <dbReference type="NCBI Taxonomy" id="2802976"/>
    <lineage>
        <taxon>Bacteria</taxon>
        <taxon>Bacillati</taxon>
        <taxon>Actinomycetota</taxon>
        <taxon>Actinomycetes</taxon>
        <taxon>Micromonosporales</taxon>
        <taxon>Micromonosporaceae</taxon>
        <taxon>Paractinoplanes</taxon>
    </lineage>
</organism>
<dbReference type="Pfam" id="PF11611">
    <property type="entry name" value="DUF4352"/>
    <property type="match status" value="1"/>
</dbReference>
<evidence type="ECO:0000313" key="4">
    <source>
        <dbReference type="Proteomes" id="UP000598996"/>
    </source>
</evidence>
<sequence>MFALLVVGVGGYAVLGRGGDKAPSETVTTDSAALDSAAPIDAVPTPTVAELTVLPVGRKATEGTLSIAVTKTECGVAEVGPPDLPLPAEGEFCLVSMAVQNTGKEARLLDPGAQRALDGQGRSYRVAEQAAVFVNDQDPSLLDEIPAGAIRQGVVPFDVPKGARLTELLLHKSPYSTGVRVPLS</sequence>
<dbReference type="Gene3D" id="2.60.40.1240">
    <property type="match status" value="1"/>
</dbReference>
<evidence type="ECO:0000256" key="1">
    <source>
        <dbReference type="ARBA" id="ARBA00022729"/>
    </source>
</evidence>
<name>A0ABS1W468_9ACTN</name>
<evidence type="ECO:0000313" key="3">
    <source>
        <dbReference type="EMBL" id="MBL7261523.1"/>
    </source>
</evidence>
<reference evidence="3 4" key="1">
    <citation type="submission" date="2021-01" db="EMBL/GenBank/DDBJ databases">
        <title>Actinoplanes sp. nov. LDG1-01 isolated from lichen.</title>
        <authorList>
            <person name="Saeng-In P."/>
            <person name="Phongsopitanun W."/>
            <person name="Kanchanasin P."/>
            <person name="Yuki M."/>
            <person name="Kudo T."/>
            <person name="Ohkuma M."/>
            <person name="Tanasupawat S."/>
        </authorList>
    </citation>
    <scope>NUCLEOTIDE SEQUENCE [LARGE SCALE GENOMIC DNA]</scope>
    <source>
        <strain evidence="3 4">LDG1-01</strain>
    </source>
</reference>
<dbReference type="InterPro" id="IPR029051">
    <property type="entry name" value="DUF4352"/>
</dbReference>
<proteinExistence type="predicted"/>
<dbReference type="RefSeq" id="WP_202998270.1">
    <property type="nucleotide sequence ID" value="NZ_JAENHO010000019.1"/>
</dbReference>
<evidence type="ECO:0000259" key="2">
    <source>
        <dbReference type="Pfam" id="PF11611"/>
    </source>
</evidence>
<accession>A0ABS1W468</accession>
<feature type="domain" description="DUF4352" evidence="2">
    <location>
        <begin position="56"/>
        <end position="178"/>
    </location>
</feature>
<keyword evidence="4" id="KW-1185">Reference proteome</keyword>
<protein>
    <submittedName>
        <fullName evidence="3">DUF4352 domain-containing protein</fullName>
    </submittedName>
</protein>
<comment type="caution">
    <text evidence="3">The sequence shown here is derived from an EMBL/GenBank/DDBJ whole genome shotgun (WGS) entry which is preliminary data.</text>
</comment>